<evidence type="ECO:0000256" key="6">
    <source>
        <dbReference type="ARBA" id="ARBA00022475"/>
    </source>
</evidence>
<dbReference type="PANTHER" id="PTHR16631">
    <property type="entry name" value="GLUCAN 1,3-BETA-GLUCOSIDASE"/>
    <property type="match status" value="1"/>
</dbReference>
<keyword evidence="24" id="KW-1185">Reference proteome</keyword>
<evidence type="ECO:0000256" key="19">
    <source>
        <dbReference type="ARBA" id="ARBA00043078"/>
    </source>
</evidence>
<keyword evidence="14" id="KW-0119">Carbohydrate metabolism</keyword>
<dbReference type="SUPFAM" id="SSF51445">
    <property type="entry name" value="(Trans)glycosidases"/>
    <property type="match status" value="1"/>
</dbReference>
<organism evidence="23 24">
    <name type="scientific">Parathielavia appendiculata</name>
    <dbReference type="NCBI Taxonomy" id="2587402"/>
    <lineage>
        <taxon>Eukaryota</taxon>
        <taxon>Fungi</taxon>
        <taxon>Dikarya</taxon>
        <taxon>Ascomycota</taxon>
        <taxon>Pezizomycotina</taxon>
        <taxon>Sordariomycetes</taxon>
        <taxon>Sordariomycetidae</taxon>
        <taxon>Sordariales</taxon>
        <taxon>Chaetomiaceae</taxon>
        <taxon>Parathielavia</taxon>
    </lineage>
</organism>
<keyword evidence="22" id="KW-1133">Transmembrane helix</keyword>
<dbReference type="InterPro" id="IPR050732">
    <property type="entry name" value="Beta-glucan_modifiers"/>
</dbReference>
<evidence type="ECO:0000256" key="21">
    <source>
        <dbReference type="SAM" id="MobiDB-lite"/>
    </source>
</evidence>
<reference evidence="23" key="2">
    <citation type="submission" date="2023-05" db="EMBL/GenBank/DDBJ databases">
        <authorList>
            <consortium name="Lawrence Berkeley National Laboratory"/>
            <person name="Steindorff A."/>
            <person name="Hensen N."/>
            <person name="Bonometti L."/>
            <person name="Westerberg I."/>
            <person name="Brannstrom I.O."/>
            <person name="Guillou S."/>
            <person name="Cros-Aarteil S."/>
            <person name="Calhoun S."/>
            <person name="Haridas S."/>
            <person name="Kuo A."/>
            <person name="Mondo S."/>
            <person name="Pangilinan J."/>
            <person name="Riley R."/>
            <person name="Labutti K."/>
            <person name="Andreopoulos B."/>
            <person name="Lipzen A."/>
            <person name="Chen C."/>
            <person name="Yanf M."/>
            <person name="Daum C."/>
            <person name="Ng V."/>
            <person name="Clum A."/>
            <person name="Ohm R."/>
            <person name="Martin F."/>
            <person name="Silar P."/>
            <person name="Natvig D."/>
            <person name="Lalanne C."/>
            <person name="Gautier V."/>
            <person name="Ament-Velasquez S.L."/>
            <person name="Kruys A."/>
            <person name="Hutchinson M.I."/>
            <person name="Powell A.J."/>
            <person name="Barry K."/>
            <person name="Miller A.N."/>
            <person name="Grigoriev I.V."/>
            <person name="Debuchy R."/>
            <person name="Gladieux P."/>
            <person name="Thoren M.H."/>
            <person name="Johannesson H."/>
        </authorList>
    </citation>
    <scope>NUCLEOTIDE SEQUENCE</scope>
    <source>
        <strain evidence="23">CBS 731.68</strain>
    </source>
</reference>
<evidence type="ECO:0000256" key="15">
    <source>
        <dbReference type="ARBA" id="ARBA00023316"/>
    </source>
</evidence>
<evidence type="ECO:0000256" key="18">
    <source>
        <dbReference type="ARBA" id="ARBA00042373"/>
    </source>
</evidence>
<sequence>MAQAGYFPADELAERQPLDGSVPDPLQHRQYQQPYHHQQDTYDATPSQYAPRGHPDPSFSRLRSQRRYNQEPPNGGLGAGPYAAATANGHGDSASPLRSFPQRPTDRRSWGQGTSYPPQSQRPSPQSTVTPGADNFSNAAAGGMAGIALTIAEQNARESGLNAIHNQQPYQQGQVYADKGMLSPDYHAGNRNSHSSLQGLSAAAVGSGYATPGQRTPSRIGGEVYTDDPYQNLSRHVDSNLGVVNPLDIADDGDDGLEYGRKGPRTSMLSLGSNRSHGAAAAGGAAAGGVLGGLVGRNGSGSVNNQYAPVHTGLSSDGASGGSGLGSGGAVFNAVPAGAAGEKAWEAAALSKGRSSGKKWKIAIIAIVVIVILAAIVLGVLFGAVFRSNGGGSSSANSGSGDTSTAAGDRSAHGDLNSDSSEIQALMNNPDLRKVFPGMDYTPLNTQYPDCMHNPPSQNNITRDLAVLSQLTNVVRLYGTDCNQTQMLIHAVDQLKLKDKVKIWLGVWQDANATTNARQLSQMWDILDQYDESYFKGIIVANEILFRQQMTITTLGSLLEEVRANLTARGLKLPVATSDLGDKWDATLASQSDAIMANIHPFFAGAKASEAADWTKYFWGNKTSSFLKRDNAMNVIAETGWPSQGGMACGTELETNCPDRAVAGIDELNTFMEDWVCRALDDGTEYFWFEAFDEPWKIMFNTDGKEWEDHWGLMTVDRKLKDGVKIPDCGGKRVS</sequence>
<name>A0AAN6U304_9PEZI</name>
<evidence type="ECO:0000256" key="4">
    <source>
        <dbReference type="ARBA" id="ARBA00008773"/>
    </source>
</evidence>
<dbReference type="GeneID" id="87825475"/>
<feature type="region of interest" description="Disordered" evidence="21">
    <location>
        <begin position="1"/>
        <end position="137"/>
    </location>
</feature>
<evidence type="ECO:0000256" key="3">
    <source>
        <dbReference type="ARBA" id="ARBA00004401"/>
    </source>
</evidence>
<reference evidence="23" key="1">
    <citation type="journal article" date="2023" name="Mol. Phylogenet. Evol.">
        <title>Genome-scale phylogeny and comparative genomics of the fungal order Sordariales.</title>
        <authorList>
            <person name="Hensen N."/>
            <person name="Bonometti L."/>
            <person name="Westerberg I."/>
            <person name="Brannstrom I.O."/>
            <person name="Guillou S."/>
            <person name="Cros-Aarteil S."/>
            <person name="Calhoun S."/>
            <person name="Haridas S."/>
            <person name="Kuo A."/>
            <person name="Mondo S."/>
            <person name="Pangilinan J."/>
            <person name="Riley R."/>
            <person name="LaButti K."/>
            <person name="Andreopoulos B."/>
            <person name="Lipzen A."/>
            <person name="Chen C."/>
            <person name="Yan M."/>
            <person name="Daum C."/>
            <person name="Ng V."/>
            <person name="Clum A."/>
            <person name="Steindorff A."/>
            <person name="Ohm R.A."/>
            <person name="Martin F."/>
            <person name="Silar P."/>
            <person name="Natvig D.O."/>
            <person name="Lalanne C."/>
            <person name="Gautier V."/>
            <person name="Ament-Velasquez S.L."/>
            <person name="Kruys A."/>
            <person name="Hutchinson M.I."/>
            <person name="Powell A.J."/>
            <person name="Barry K."/>
            <person name="Miller A.N."/>
            <person name="Grigoriev I.V."/>
            <person name="Debuchy R."/>
            <person name="Gladieux P."/>
            <person name="Hiltunen Thoren M."/>
            <person name="Johannesson H."/>
        </authorList>
    </citation>
    <scope>NUCLEOTIDE SEQUENCE</scope>
    <source>
        <strain evidence="23">CBS 731.68</strain>
    </source>
</reference>
<gene>
    <name evidence="23" type="ORF">N657DRAFT_570091</name>
</gene>
<dbReference type="InterPro" id="IPR017853">
    <property type="entry name" value="GH"/>
</dbReference>
<dbReference type="PANTHER" id="PTHR16631:SF17">
    <property type="entry name" value="GLUCAN ENDO-1,3-BETA-GLUCOSIDASE BTGC"/>
    <property type="match status" value="1"/>
</dbReference>
<evidence type="ECO:0000256" key="12">
    <source>
        <dbReference type="ARBA" id="ARBA00023136"/>
    </source>
</evidence>
<evidence type="ECO:0000256" key="1">
    <source>
        <dbReference type="ARBA" id="ARBA00000382"/>
    </source>
</evidence>
<feature type="compositionally biased region" description="Low complexity" evidence="21">
    <location>
        <begin position="114"/>
        <end position="131"/>
    </location>
</feature>
<evidence type="ECO:0000256" key="13">
    <source>
        <dbReference type="ARBA" id="ARBA00023180"/>
    </source>
</evidence>
<comment type="subcellular location">
    <subcellularLocation>
        <location evidence="3">Cell membrane</location>
        <topology evidence="3">Single-pass type II membrane protein</topology>
    </subcellularLocation>
    <subcellularLocation>
        <location evidence="2">Secreted</location>
        <location evidence="2">Cell wall</location>
    </subcellularLocation>
</comment>
<keyword evidence="16" id="KW-0624">Polysaccharide degradation</keyword>
<comment type="catalytic activity">
    <reaction evidence="1">
        <text>Hydrolysis of (1-&gt;3)-beta-D-glucosidic linkages in (1-&gt;3)-beta-D-glucans.</text>
        <dbReference type="EC" id="3.2.1.39"/>
    </reaction>
</comment>
<dbReference type="GO" id="GO:0009277">
    <property type="term" value="C:fungal-type cell wall"/>
    <property type="evidence" value="ECO:0007669"/>
    <property type="project" value="TreeGrafter"/>
</dbReference>
<evidence type="ECO:0000256" key="17">
    <source>
        <dbReference type="ARBA" id="ARBA00037649"/>
    </source>
</evidence>
<dbReference type="GO" id="GO:0000272">
    <property type="term" value="P:polysaccharide catabolic process"/>
    <property type="evidence" value="ECO:0007669"/>
    <property type="project" value="UniProtKB-KW"/>
</dbReference>
<evidence type="ECO:0000313" key="24">
    <source>
        <dbReference type="Proteomes" id="UP001302602"/>
    </source>
</evidence>
<evidence type="ECO:0000256" key="8">
    <source>
        <dbReference type="ARBA" id="ARBA00022525"/>
    </source>
</evidence>
<keyword evidence="11" id="KW-0735">Signal-anchor</keyword>
<dbReference type="Proteomes" id="UP001302602">
    <property type="component" value="Unassembled WGS sequence"/>
</dbReference>
<dbReference type="Gene3D" id="3.20.20.80">
    <property type="entry name" value="Glycosidases"/>
    <property type="match status" value="1"/>
</dbReference>
<feature type="compositionally biased region" description="Low complexity" evidence="21">
    <location>
        <begin position="394"/>
        <end position="409"/>
    </location>
</feature>
<protein>
    <recommendedName>
        <fullName evidence="5">glucan endo-1,3-beta-D-glucosidase</fullName>
        <ecNumber evidence="5">3.2.1.39</ecNumber>
    </recommendedName>
    <alternativeName>
        <fullName evidence="19">Endo-1,3-beta-glucanase btgC</fullName>
    </alternativeName>
    <alternativeName>
        <fullName evidence="18">Laminarinase btgC</fullName>
    </alternativeName>
</protein>
<keyword evidence="6" id="KW-1003">Cell membrane</keyword>
<dbReference type="FunFam" id="3.20.20.80:FF:000151">
    <property type="entry name" value="Glucan endo-1,3-beta-glucosidase btgC"/>
    <property type="match status" value="1"/>
</dbReference>
<keyword evidence="8" id="KW-0964">Secreted</keyword>
<keyword evidence="10 23" id="KW-0378">Hydrolase</keyword>
<comment type="function">
    <text evidence="17">Glucanases play a role in cell expansion during growth, in cell-cell fusion during mating, and in spore release during sporulation. This enzyme may be involved in beta-glucan degradation. Active on laminarin and lichenan.</text>
</comment>
<dbReference type="GO" id="GO:0071555">
    <property type="term" value="P:cell wall organization"/>
    <property type="evidence" value="ECO:0007669"/>
    <property type="project" value="UniProtKB-KW"/>
</dbReference>
<dbReference type="InterPro" id="IPR000490">
    <property type="entry name" value="Glyco_hydro_17"/>
</dbReference>
<evidence type="ECO:0000256" key="5">
    <source>
        <dbReference type="ARBA" id="ARBA00012780"/>
    </source>
</evidence>
<dbReference type="GO" id="GO:0009986">
    <property type="term" value="C:cell surface"/>
    <property type="evidence" value="ECO:0007669"/>
    <property type="project" value="TreeGrafter"/>
</dbReference>
<feature type="transmembrane region" description="Helical" evidence="22">
    <location>
        <begin position="362"/>
        <end position="386"/>
    </location>
</feature>
<evidence type="ECO:0000256" key="14">
    <source>
        <dbReference type="ARBA" id="ARBA00023277"/>
    </source>
</evidence>
<keyword evidence="9" id="KW-0732">Signal</keyword>
<keyword evidence="22" id="KW-0812">Transmembrane</keyword>
<feature type="region of interest" description="Disordered" evidence="21">
    <location>
        <begin position="391"/>
        <end position="416"/>
    </location>
</feature>
<proteinExistence type="inferred from homology"/>
<dbReference type="EC" id="3.2.1.39" evidence="5"/>
<evidence type="ECO:0000256" key="10">
    <source>
        <dbReference type="ARBA" id="ARBA00022801"/>
    </source>
</evidence>
<evidence type="ECO:0000256" key="7">
    <source>
        <dbReference type="ARBA" id="ARBA00022512"/>
    </source>
</evidence>
<dbReference type="GO" id="GO:0005576">
    <property type="term" value="C:extracellular region"/>
    <property type="evidence" value="ECO:0007669"/>
    <property type="project" value="TreeGrafter"/>
</dbReference>
<dbReference type="GO" id="GO:0005886">
    <property type="term" value="C:plasma membrane"/>
    <property type="evidence" value="ECO:0007669"/>
    <property type="project" value="UniProtKB-SubCell"/>
</dbReference>
<keyword evidence="13" id="KW-0325">Glycoprotein</keyword>
<dbReference type="GO" id="GO:0042973">
    <property type="term" value="F:glucan endo-1,3-beta-D-glucosidase activity"/>
    <property type="evidence" value="ECO:0007669"/>
    <property type="project" value="UniProtKB-EC"/>
</dbReference>
<keyword evidence="15" id="KW-0961">Cell wall biogenesis/degradation</keyword>
<accession>A0AAN6U304</accession>
<evidence type="ECO:0000313" key="23">
    <source>
        <dbReference type="EMBL" id="KAK4125359.1"/>
    </source>
</evidence>
<dbReference type="AlphaFoldDB" id="A0AAN6U304"/>
<evidence type="ECO:0000256" key="9">
    <source>
        <dbReference type="ARBA" id="ARBA00022729"/>
    </source>
</evidence>
<comment type="similarity">
    <text evidence="4 20">Belongs to the glycosyl hydrolase 17 family.</text>
</comment>
<evidence type="ECO:0000256" key="22">
    <source>
        <dbReference type="SAM" id="Phobius"/>
    </source>
</evidence>
<dbReference type="Pfam" id="PF00332">
    <property type="entry name" value="Glyco_hydro_17"/>
    <property type="match status" value="1"/>
</dbReference>
<keyword evidence="7" id="KW-0134">Cell wall</keyword>
<dbReference type="RefSeq" id="XP_062649130.1">
    <property type="nucleotide sequence ID" value="XM_062788705.1"/>
</dbReference>
<keyword evidence="12 22" id="KW-0472">Membrane</keyword>
<evidence type="ECO:0000256" key="16">
    <source>
        <dbReference type="ARBA" id="ARBA00023326"/>
    </source>
</evidence>
<evidence type="ECO:0000256" key="20">
    <source>
        <dbReference type="RuleBase" id="RU004335"/>
    </source>
</evidence>
<comment type="caution">
    <text evidence="23">The sequence shown here is derived from an EMBL/GenBank/DDBJ whole genome shotgun (WGS) entry which is preliminary data.</text>
</comment>
<evidence type="ECO:0000256" key="2">
    <source>
        <dbReference type="ARBA" id="ARBA00004191"/>
    </source>
</evidence>
<dbReference type="EMBL" id="MU853226">
    <property type="protein sequence ID" value="KAK4125359.1"/>
    <property type="molecule type" value="Genomic_DNA"/>
</dbReference>
<evidence type="ECO:0000256" key="11">
    <source>
        <dbReference type="ARBA" id="ARBA00022968"/>
    </source>
</evidence>